<keyword evidence="2" id="KW-0812">Transmembrane</keyword>
<feature type="compositionally biased region" description="Acidic residues" evidence="1">
    <location>
        <begin position="256"/>
        <end position="269"/>
    </location>
</feature>
<keyword evidence="2" id="KW-1133">Transmembrane helix</keyword>
<proteinExistence type="predicted"/>
<keyword evidence="5" id="KW-1185">Reference proteome</keyword>
<evidence type="ECO:0000256" key="1">
    <source>
        <dbReference type="SAM" id="MobiDB-lite"/>
    </source>
</evidence>
<name>A0A1Z5K6T5_FISSO</name>
<feature type="signal peptide" evidence="3">
    <location>
        <begin position="1"/>
        <end position="25"/>
    </location>
</feature>
<evidence type="ECO:0000256" key="2">
    <source>
        <dbReference type="SAM" id="Phobius"/>
    </source>
</evidence>
<dbReference type="AlphaFoldDB" id="A0A1Z5K6T5"/>
<feature type="chain" id="PRO_5013369144" evidence="3">
    <location>
        <begin position="26"/>
        <end position="451"/>
    </location>
</feature>
<dbReference type="InParanoid" id="A0A1Z5K6T5"/>
<dbReference type="EMBL" id="BDSP01000176">
    <property type="protein sequence ID" value="GAX21993.1"/>
    <property type="molecule type" value="Genomic_DNA"/>
</dbReference>
<feature type="transmembrane region" description="Helical" evidence="2">
    <location>
        <begin position="351"/>
        <end position="368"/>
    </location>
</feature>
<keyword evidence="3" id="KW-0732">Signal</keyword>
<feature type="region of interest" description="Disordered" evidence="1">
    <location>
        <begin position="251"/>
        <end position="270"/>
    </location>
</feature>
<organism evidence="4 5">
    <name type="scientific">Fistulifera solaris</name>
    <name type="common">Oleaginous diatom</name>
    <dbReference type="NCBI Taxonomy" id="1519565"/>
    <lineage>
        <taxon>Eukaryota</taxon>
        <taxon>Sar</taxon>
        <taxon>Stramenopiles</taxon>
        <taxon>Ochrophyta</taxon>
        <taxon>Bacillariophyta</taxon>
        <taxon>Bacillariophyceae</taxon>
        <taxon>Bacillariophycidae</taxon>
        <taxon>Naviculales</taxon>
        <taxon>Naviculaceae</taxon>
        <taxon>Fistulifera</taxon>
    </lineage>
</organism>
<dbReference type="Proteomes" id="UP000198406">
    <property type="component" value="Unassembled WGS sequence"/>
</dbReference>
<keyword evidence="2" id="KW-0472">Membrane</keyword>
<gene>
    <name evidence="4" type="ORF">FisN_25Hh207</name>
</gene>
<evidence type="ECO:0000313" key="4">
    <source>
        <dbReference type="EMBL" id="GAX21993.1"/>
    </source>
</evidence>
<reference evidence="4 5" key="1">
    <citation type="journal article" date="2015" name="Plant Cell">
        <title>Oil accumulation by the oleaginous diatom Fistulifera solaris as revealed by the genome and transcriptome.</title>
        <authorList>
            <person name="Tanaka T."/>
            <person name="Maeda Y."/>
            <person name="Veluchamy A."/>
            <person name="Tanaka M."/>
            <person name="Abida H."/>
            <person name="Marechal E."/>
            <person name="Bowler C."/>
            <person name="Muto M."/>
            <person name="Sunaga Y."/>
            <person name="Tanaka M."/>
            <person name="Yoshino T."/>
            <person name="Taniguchi T."/>
            <person name="Fukuda Y."/>
            <person name="Nemoto M."/>
            <person name="Matsumoto M."/>
            <person name="Wong P.S."/>
            <person name="Aburatani S."/>
            <person name="Fujibuchi W."/>
        </authorList>
    </citation>
    <scope>NUCLEOTIDE SEQUENCE [LARGE SCALE GENOMIC DNA]</scope>
    <source>
        <strain evidence="4 5">JPCC DA0580</strain>
    </source>
</reference>
<protein>
    <submittedName>
        <fullName evidence="4">Uncharacterized protein</fullName>
    </submittedName>
</protein>
<dbReference type="OrthoDB" id="49504at2759"/>
<comment type="caution">
    <text evidence="4">The sequence shown here is derived from an EMBL/GenBank/DDBJ whole genome shotgun (WGS) entry which is preliminary data.</text>
</comment>
<sequence length="451" mass="50543">MFSYRKTLFLAPQLLLLLLTFGASSQNISEFQKYPPVDPEKEELPHPCPTLLERLSDFISGEYDAATKECFEELANSTESLENDLKNNTVDEIQSIGNYTLDPYGAYVKFDLYVALWPGARSIGWIVGPAITQYLDASLPNCTVAMDMEDLASIPGRNESKVDMILMSNRLNPTIHVKESARDWWHYTFKFECYMAGTQTPLNETSLAQLNHNVVASLLRVEAMKEEVLMDIETLLNTSIPSIFDAHLYPPNITNDESDDSEDSDDPDIADAPIVPSKCYNGCCQEAPCSGKGCIRTSSQPCEDSHPCNSPCNDTNLYPPSESPTDPAFSPTYIESLETPLDIEAWNARRYLGLSLLIMTVIGTFLLIQLSEIRKRHRIEQTNWGNLATEQGVDHLLRMGWKVDGCKMEVYDKRKIGYEDNDSMLIGGFQQTIPVGAEITVSQTETTRETP</sequence>
<evidence type="ECO:0000256" key="3">
    <source>
        <dbReference type="SAM" id="SignalP"/>
    </source>
</evidence>
<accession>A0A1Z5K6T5</accession>
<evidence type="ECO:0000313" key="5">
    <source>
        <dbReference type="Proteomes" id="UP000198406"/>
    </source>
</evidence>